<dbReference type="EMBL" id="CP150637">
    <property type="protein sequence ID" value="WZW88638.1"/>
    <property type="molecule type" value="Genomic_DNA"/>
</dbReference>
<dbReference type="Proteomes" id="UP001449178">
    <property type="component" value="Chromosome"/>
</dbReference>
<proteinExistence type="predicted"/>
<protein>
    <submittedName>
        <fullName evidence="1">DUF4258 domain-containing protein</fullName>
    </submittedName>
</protein>
<sequence>MMQLSRHIDQRMNQRGITKEMVELTLEYGEIDNDRWVLNRKGVETMIESLEKQLRTARKLRDKGGIVVVAEDNTLVTTYDYDSRDRY</sequence>
<accession>A0ABZ3C3C8</accession>
<dbReference type="RefSeq" id="WP_245601126.1">
    <property type="nucleotide sequence ID" value="NZ_AZOD01000001.1"/>
</dbReference>
<reference evidence="1 2" key="1">
    <citation type="submission" date="2024-03" db="EMBL/GenBank/DDBJ databases">
        <title>Complete Genome Sequence and Annotation of Ignatzschineria larvae DSM 13226.</title>
        <authorList>
            <person name="Cantrell E."/>
            <person name="Burcham Z.M."/>
        </authorList>
    </citation>
    <scope>NUCLEOTIDE SEQUENCE [LARGE SCALE GENOMIC DNA]</scope>
    <source>
        <strain evidence="1 2">DSM 13226</strain>
    </source>
</reference>
<dbReference type="Pfam" id="PF14076">
    <property type="entry name" value="DUF4258"/>
    <property type="match status" value="1"/>
</dbReference>
<evidence type="ECO:0000313" key="2">
    <source>
        <dbReference type="Proteomes" id="UP001449178"/>
    </source>
</evidence>
<name>A0ABZ3C3C8_9GAMM</name>
<gene>
    <name evidence="1" type="ORF">WMO13_04415</name>
</gene>
<evidence type="ECO:0000313" key="1">
    <source>
        <dbReference type="EMBL" id="WZW88638.1"/>
    </source>
</evidence>
<dbReference type="InterPro" id="IPR025354">
    <property type="entry name" value="DUF4258"/>
</dbReference>
<organism evidence="1 2">
    <name type="scientific">Ignatzschineria larvae DSM 13226</name>
    <dbReference type="NCBI Taxonomy" id="1111732"/>
    <lineage>
        <taxon>Bacteria</taxon>
        <taxon>Pseudomonadati</taxon>
        <taxon>Pseudomonadota</taxon>
        <taxon>Gammaproteobacteria</taxon>
        <taxon>Cardiobacteriales</taxon>
        <taxon>Ignatzschineriaceae</taxon>
        <taxon>Ignatzschineria</taxon>
    </lineage>
</organism>
<keyword evidence="2" id="KW-1185">Reference proteome</keyword>